<keyword evidence="10" id="KW-1185">Reference proteome</keyword>
<dbReference type="Proteomes" id="UP000076727">
    <property type="component" value="Unassembled WGS sequence"/>
</dbReference>
<evidence type="ECO:0000313" key="10">
    <source>
        <dbReference type="Proteomes" id="UP000076727"/>
    </source>
</evidence>
<evidence type="ECO:0000256" key="6">
    <source>
        <dbReference type="SAM" id="Phobius"/>
    </source>
</evidence>
<dbReference type="PANTHER" id="PTHR11071">
    <property type="entry name" value="PEPTIDYL-PROLYL CIS-TRANS ISOMERASE"/>
    <property type="match status" value="1"/>
</dbReference>
<keyword evidence="7" id="KW-0732">Signal</keyword>
<accession>A0A165SK29</accession>
<dbReference type="PRINTS" id="PR00153">
    <property type="entry name" value="CSAPPISMRASE"/>
</dbReference>
<organism evidence="9 10">
    <name type="scientific">Daedalea quercina L-15889</name>
    <dbReference type="NCBI Taxonomy" id="1314783"/>
    <lineage>
        <taxon>Eukaryota</taxon>
        <taxon>Fungi</taxon>
        <taxon>Dikarya</taxon>
        <taxon>Basidiomycota</taxon>
        <taxon>Agaricomycotina</taxon>
        <taxon>Agaricomycetes</taxon>
        <taxon>Polyporales</taxon>
        <taxon>Fomitopsis</taxon>
    </lineage>
</organism>
<keyword evidence="6" id="KW-0812">Transmembrane</keyword>
<keyword evidence="3" id="KW-0697">Rotamase</keyword>
<evidence type="ECO:0000256" key="3">
    <source>
        <dbReference type="ARBA" id="ARBA00023110"/>
    </source>
</evidence>
<dbReference type="SUPFAM" id="SSF50891">
    <property type="entry name" value="Cyclophilin-like"/>
    <property type="match status" value="1"/>
</dbReference>
<sequence>MFLRRSLFAILLITVAAFFCAQSVEAAAKGPKITNKVYFDIKHGDKDLGRVVFGLYGGTVPKTVENFRALATGVKKDGTQLPKGFSYKGSKFHRVIKNFMIQGGDFTKGDGTGGKSIYGDKFADENFKLRHTRPGLLSMANAGKDTNGSQFFITTVVTSWLDGKHVVFGEVLEGMDIVKLIEDVPKGKSDRPLEDVVIVECGELEIELPVDEDGNQVSDPSVTTITPTAEDKEAVPTTAEPAVEPTGDETHQDMDHIVASPGPGLFTYVFFLFVILAVSFLVWYFRLFQRFTEWRRERAHYRKMATDHDLEK</sequence>
<dbReference type="CDD" id="cd01926">
    <property type="entry name" value="cyclophilin_ABH_like"/>
    <property type="match status" value="1"/>
</dbReference>
<dbReference type="Pfam" id="PF00160">
    <property type="entry name" value="Pro_isomerase"/>
    <property type="match status" value="1"/>
</dbReference>
<protein>
    <recommendedName>
        <fullName evidence="2">peptidylprolyl isomerase</fullName>
        <ecNumber evidence="2">5.2.1.8</ecNumber>
    </recommendedName>
</protein>
<dbReference type="InterPro" id="IPR020892">
    <property type="entry name" value="Cyclophilin-type_PPIase_CS"/>
</dbReference>
<dbReference type="GO" id="GO:0005783">
    <property type="term" value="C:endoplasmic reticulum"/>
    <property type="evidence" value="ECO:0007669"/>
    <property type="project" value="TreeGrafter"/>
</dbReference>
<keyword evidence="4" id="KW-0413">Isomerase</keyword>
<evidence type="ECO:0000256" key="1">
    <source>
        <dbReference type="ARBA" id="ARBA00000971"/>
    </source>
</evidence>
<feature type="domain" description="PPIase cyclophilin-type" evidence="8">
    <location>
        <begin position="38"/>
        <end position="203"/>
    </location>
</feature>
<dbReference type="PROSITE" id="PS00170">
    <property type="entry name" value="CSA_PPIASE_1"/>
    <property type="match status" value="1"/>
</dbReference>
<dbReference type="FunFam" id="2.40.100.10:FF:000001">
    <property type="entry name" value="Peptidyl-prolyl cis-trans isomerase"/>
    <property type="match status" value="1"/>
</dbReference>
<dbReference type="EMBL" id="KV429042">
    <property type="protein sequence ID" value="KZT72111.1"/>
    <property type="molecule type" value="Genomic_DNA"/>
</dbReference>
<dbReference type="GO" id="GO:0006457">
    <property type="term" value="P:protein folding"/>
    <property type="evidence" value="ECO:0007669"/>
    <property type="project" value="InterPro"/>
</dbReference>
<gene>
    <name evidence="9" type="ORF">DAEQUDRAFT_723280</name>
</gene>
<keyword evidence="6" id="KW-1133">Transmembrane helix</keyword>
<feature type="signal peptide" evidence="7">
    <location>
        <begin position="1"/>
        <end position="26"/>
    </location>
</feature>
<evidence type="ECO:0000256" key="4">
    <source>
        <dbReference type="ARBA" id="ARBA00023235"/>
    </source>
</evidence>
<evidence type="ECO:0000256" key="2">
    <source>
        <dbReference type="ARBA" id="ARBA00013194"/>
    </source>
</evidence>
<evidence type="ECO:0000259" key="8">
    <source>
        <dbReference type="PROSITE" id="PS50072"/>
    </source>
</evidence>
<dbReference type="STRING" id="1314783.A0A165SK29"/>
<feature type="region of interest" description="Disordered" evidence="5">
    <location>
        <begin position="227"/>
        <end position="248"/>
    </location>
</feature>
<comment type="catalytic activity">
    <reaction evidence="1">
        <text>[protein]-peptidylproline (omega=180) = [protein]-peptidylproline (omega=0)</text>
        <dbReference type="Rhea" id="RHEA:16237"/>
        <dbReference type="Rhea" id="RHEA-COMP:10747"/>
        <dbReference type="Rhea" id="RHEA-COMP:10748"/>
        <dbReference type="ChEBI" id="CHEBI:83833"/>
        <dbReference type="ChEBI" id="CHEBI:83834"/>
        <dbReference type="EC" id="5.2.1.8"/>
    </reaction>
</comment>
<evidence type="ECO:0000256" key="5">
    <source>
        <dbReference type="SAM" id="MobiDB-lite"/>
    </source>
</evidence>
<dbReference type="AlphaFoldDB" id="A0A165SK29"/>
<proteinExistence type="predicted"/>
<dbReference type="GO" id="GO:0003755">
    <property type="term" value="F:peptidyl-prolyl cis-trans isomerase activity"/>
    <property type="evidence" value="ECO:0007669"/>
    <property type="project" value="UniProtKB-KW"/>
</dbReference>
<reference evidence="9 10" key="1">
    <citation type="journal article" date="2016" name="Mol. Biol. Evol.">
        <title>Comparative Genomics of Early-Diverging Mushroom-Forming Fungi Provides Insights into the Origins of Lignocellulose Decay Capabilities.</title>
        <authorList>
            <person name="Nagy L.G."/>
            <person name="Riley R."/>
            <person name="Tritt A."/>
            <person name="Adam C."/>
            <person name="Daum C."/>
            <person name="Floudas D."/>
            <person name="Sun H."/>
            <person name="Yadav J.S."/>
            <person name="Pangilinan J."/>
            <person name="Larsson K.H."/>
            <person name="Matsuura K."/>
            <person name="Barry K."/>
            <person name="Labutti K."/>
            <person name="Kuo R."/>
            <person name="Ohm R.A."/>
            <person name="Bhattacharya S.S."/>
            <person name="Shirouzu T."/>
            <person name="Yoshinaga Y."/>
            <person name="Martin F.M."/>
            <person name="Grigoriev I.V."/>
            <person name="Hibbett D.S."/>
        </authorList>
    </citation>
    <scope>NUCLEOTIDE SEQUENCE [LARGE SCALE GENOMIC DNA]</scope>
    <source>
        <strain evidence="9 10">L-15889</strain>
    </source>
</reference>
<name>A0A165SK29_9APHY</name>
<evidence type="ECO:0000256" key="7">
    <source>
        <dbReference type="SAM" id="SignalP"/>
    </source>
</evidence>
<evidence type="ECO:0000313" key="9">
    <source>
        <dbReference type="EMBL" id="KZT72111.1"/>
    </source>
</evidence>
<dbReference type="PROSITE" id="PS50072">
    <property type="entry name" value="CSA_PPIASE_2"/>
    <property type="match status" value="1"/>
</dbReference>
<dbReference type="PANTHER" id="PTHR11071:SF561">
    <property type="entry name" value="PEPTIDYL-PROLYL CIS-TRANS ISOMERASE D-RELATED"/>
    <property type="match status" value="1"/>
</dbReference>
<dbReference type="Gene3D" id="2.40.100.10">
    <property type="entry name" value="Cyclophilin-like"/>
    <property type="match status" value="1"/>
</dbReference>
<feature type="transmembrane region" description="Helical" evidence="6">
    <location>
        <begin position="265"/>
        <end position="288"/>
    </location>
</feature>
<dbReference type="GO" id="GO:0016018">
    <property type="term" value="F:cyclosporin A binding"/>
    <property type="evidence" value="ECO:0007669"/>
    <property type="project" value="TreeGrafter"/>
</dbReference>
<dbReference type="OrthoDB" id="193499at2759"/>
<dbReference type="EC" id="5.2.1.8" evidence="2"/>
<feature type="chain" id="PRO_5007866653" description="peptidylprolyl isomerase" evidence="7">
    <location>
        <begin position="27"/>
        <end position="312"/>
    </location>
</feature>
<keyword evidence="6" id="KW-0472">Membrane</keyword>
<dbReference type="InterPro" id="IPR002130">
    <property type="entry name" value="Cyclophilin-type_PPIase_dom"/>
</dbReference>
<dbReference type="InterPro" id="IPR029000">
    <property type="entry name" value="Cyclophilin-like_dom_sf"/>
</dbReference>
<dbReference type="GO" id="GO:0000324">
    <property type="term" value="C:fungal-type vacuole"/>
    <property type="evidence" value="ECO:0007669"/>
    <property type="project" value="TreeGrafter"/>
</dbReference>